<dbReference type="PANTHER" id="PTHR13878:SF91">
    <property type="entry name" value="FAD BINDING DOMAIN PROTEIN (AFU_ORTHOLOGUE AFUA_6G12070)-RELATED"/>
    <property type="match status" value="1"/>
</dbReference>
<comment type="similarity">
    <text evidence="1">Belongs to the oxygen-dependent FAD-linked oxidoreductase family.</text>
</comment>
<keyword evidence="6" id="KW-1185">Reference proteome</keyword>
<proteinExistence type="inferred from homology"/>
<feature type="signal peptide" evidence="3">
    <location>
        <begin position="1"/>
        <end position="22"/>
    </location>
</feature>
<dbReference type="PROSITE" id="PS51387">
    <property type="entry name" value="FAD_PCMH"/>
    <property type="match status" value="1"/>
</dbReference>
<feature type="domain" description="FAD-binding PCMH-type" evidence="4">
    <location>
        <begin position="114"/>
        <end position="294"/>
    </location>
</feature>
<dbReference type="Pfam" id="PF01565">
    <property type="entry name" value="FAD_binding_4"/>
    <property type="match status" value="1"/>
</dbReference>
<dbReference type="InterPro" id="IPR016169">
    <property type="entry name" value="FAD-bd_PCMH_sub2"/>
</dbReference>
<evidence type="ECO:0000313" key="5">
    <source>
        <dbReference type="EMBL" id="KAH7361561.1"/>
    </source>
</evidence>
<dbReference type="GO" id="GO:0016491">
    <property type="term" value="F:oxidoreductase activity"/>
    <property type="evidence" value="ECO:0007669"/>
    <property type="project" value="UniProtKB-KW"/>
</dbReference>
<keyword evidence="3" id="KW-0732">Signal</keyword>
<dbReference type="SUPFAM" id="SSF56176">
    <property type="entry name" value="FAD-binding/transporter-associated domain-like"/>
    <property type="match status" value="1"/>
</dbReference>
<reference evidence="5" key="1">
    <citation type="journal article" date="2021" name="Nat. Commun.">
        <title>Genetic determinants of endophytism in the Arabidopsis root mycobiome.</title>
        <authorList>
            <person name="Mesny F."/>
            <person name="Miyauchi S."/>
            <person name="Thiergart T."/>
            <person name="Pickel B."/>
            <person name="Atanasova L."/>
            <person name="Karlsson M."/>
            <person name="Huettel B."/>
            <person name="Barry K.W."/>
            <person name="Haridas S."/>
            <person name="Chen C."/>
            <person name="Bauer D."/>
            <person name="Andreopoulos W."/>
            <person name="Pangilinan J."/>
            <person name="LaButti K."/>
            <person name="Riley R."/>
            <person name="Lipzen A."/>
            <person name="Clum A."/>
            <person name="Drula E."/>
            <person name="Henrissat B."/>
            <person name="Kohler A."/>
            <person name="Grigoriev I.V."/>
            <person name="Martin F.M."/>
            <person name="Hacquard S."/>
        </authorList>
    </citation>
    <scope>NUCLEOTIDE SEQUENCE</scope>
    <source>
        <strain evidence="5">MPI-CAGE-AT-0016</strain>
    </source>
</reference>
<dbReference type="PANTHER" id="PTHR13878">
    <property type="entry name" value="GULONOLACTONE OXIDASE"/>
    <property type="match status" value="1"/>
</dbReference>
<dbReference type="GO" id="GO:0071949">
    <property type="term" value="F:FAD binding"/>
    <property type="evidence" value="ECO:0007669"/>
    <property type="project" value="InterPro"/>
</dbReference>
<name>A0A8K0THI8_9PEZI</name>
<dbReference type="Gene3D" id="3.30.465.10">
    <property type="match status" value="2"/>
</dbReference>
<dbReference type="Proteomes" id="UP000813385">
    <property type="component" value="Unassembled WGS sequence"/>
</dbReference>
<organism evidence="5 6">
    <name type="scientific">Plectosphaerella cucumerina</name>
    <dbReference type="NCBI Taxonomy" id="40658"/>
    <lineage>
        <taxon>Eukaryota</taxon>
        <taxon>Fungi</taxon>
        <taxon>Dikarya</taxon>
        <taxon>Ascomycota</taxon>
        <taxon>Pezizomycotina</taxon>
        <taxon>Sordariomycetes</taxon>
        <taxon>Hypocreomycetidae</taxon>
        <taxon>Glomerellales</taxon>
        <taxon>Plectosphaerellaceae</taxon>
        <taxon>Plectosphaerella</taxon>
    </lineage>
</organism>
<dbReference type="OrthoDB" id="9983560at2759"/>
<dbReference type="Pfam" id="PF08031">
    <property type="entry name" value="BBE"/>
    <property type="match status" value="1"/>
</dbReference>
<comment type="caution">
    <text evidence="5">The sequence shown here is derived from an EMBL/GenBank/DDBJ whole genome shotgun (WGS) entry which is preliminary data.</text>
</comment>
<evidence type="ECO:0000256" key="1">
    <source>
        <dbReference type="ARBA" id="ARBA00005466"/>
    </source>
</evidence>
<evidence type="ECO:0000259" key="4">
    <source>
        <dbReference type="PROSITE" id="PS51387"/>
    </source>
</evidence>
<protein>
    <submittedName>
        <fullName evidence="5">FAD binding domain-containing protein</fullName>
    </submittedName>
</protein>
<dbReference type="InterPro" id="IPR050432">
    <property type="entry name" value="FAD-linked_Oxidoreductases_BP"/>
</dbReference>
<evidence type="ECO:0000256" key="3">
    <source>
        <dbReference type="SAM" id="SignalP"/>
    </source>
</evidence>
<gene>
    <name evidence="5" type="ORF">B0T11DRAFT_226694</name>
</gene>
<dbReference type="EMBL" id="JAGPXD010000003">
    <property type="protein sequence ID" value="KAH7361561.1"/>
    <property type="molecule type" value="Genomic_DNA"/>
</dbReference>
<dbReference type="AlphaFoldDB" id="A0A8K0THI8"/>
<evidence type="ECO:0000313" key="6">
    <source>
        <dbReference type="Proteomes" id="UP000813385"/>
    </source>
</evidence>
<sequence length="563" mass="60757">MRRSLLQWLFAASAAAANKVLGDEPSCKCFPGDPCWPSPTEWSTLNATVQGRLIATVPLGSPCHDPGFDAEKCQQLQSQWQYSEVHMADSSSVMAPFFANQSCDPFQPQERPCLLGNYVVYAVDARSPEDISAAIAFATKHDIRFVIRNTGHDYNGRSTGAGALSVWVHHMKDIEFLDWEGPSDYRGKAVKVAAGVQGFEVTEAANKLGLAVVGGECPTVGLAGGYTQGGGHSALSTSFGLGADNVLEWEVVTAQGELVKANADENADLFWALNGGGGGNWGVTTSLTVKAHPDAIVSGATLVFLAAENQGDIFYAAIDAFHEELAAIIDAGSMVIYYFSAAFFQIGPLSAFGKTESQVRDMLTAFTSRLDDLGIKYTATYSESPTYRDHYDKYFGPLPIGNIQVGIAQYGGRLIPRASITNITSFARTIGSHEGVIFIGVGTDVSTFGGDNAVLPAWRDTLVHATLTTPWSFEAPWEDMLAAQDLMTDVLMPEIEALTPGGGAYMNEADFRQPRWQEEFFGANYAKLKCVKQKWDPEGFFYALNGVGSEQWVVGGDGRMCRA</sequence>
<evidence type="ECO:0000256" key="2">
    <source>
        <dbReference type="ARBA" id="ARBA00023002"/>
    </source>
</evidence>
<dbReference type="InterPro" id="IPR012951">
    <property type="entry name" value="BBE"/>
</dbReference>
<keyword evidence="2" id="KW-0560">Oxidoreductase</keyword>
<dbReference type="InterPro" id="IPR016166">
    <property type="entry name" value="FAD-bd_PCMH"/>
</dbReference>
<dbReference type="InterPro" id="IPR006094">
    <property type="entry name" value="Oxid_FAD_bind_N"/>
</dbReference>
<feature type="chain" id="PRO_5035457168" evidence="3">
    <location>
        <begin position="23"/>
        <end position="563"/>
    </location>
</feature>
<accession>A0A8K0THI8</accession>
<dbReference type="InterPro" id="IPR036318">
    <property type="entry name" value="FAD-bd_PCMH-like_sf"/>
</dbReference>